<feature type="compositionally biased region" description="Polar residues" evidence="1">
    <location>
        <begin position="33"/>
        <end position="51"/>
    </location>
</feature>
<dbReference type="STRING" id="7167.A0A182F4F2"/>
<dbReference type="Proteomes" id="UP000069272">
    <property type="component" value="Chromosome 2L"/>
</dbReference>
<dbReference type="GO" id="GO:0005634">
    <property type="term" value="C:nucleus"/>
    <property type="evidence" value="ECO:0007669"/>
    <property type="project" value="UniProtKB-ARBA"/>
</dbReference>
<dbReference type="InterPro" id="IPR036910">
    <property type="entry name" value="HMG_box_dom_sf"/>
</dbReference>
<evidence type="ECO:0000313" key="2">
    <source>
        <dbReference type="EnsemblMetazoa" id="AALB001342-PA"/>
    </source>
</evidence>
<organism evidence="2 3">
    <name type="scientific">Anopheles albimanus</name>
    <name type="common">New world malaria mosquito</name>
    <dbReference type="NCBI Taxonomy" id="7167"/>
    <lineage>
        <taxon>Eukaryota</taxon>
        <taxon>Metazoa</taxon>
        <taxon>Ecdysozoa</taxon>
        <taxon>Arthropoda</taxon>
        <taxon>Hexapoda</taxon>
        <taxon>Insecta</taxon>
        <taxon>Pterygota</taxon>
        <taxon>Neoptera</taxon>
        <taxon>Endopterygota</taxon>
        <taxon>Diptera</taxon>
        <taxon>Nematocera</taxon>
        <taxon>Culicoidea</taxon>
        <taxon>Culicidae</taxon>
        <taxon>Anophelinae</taxon>
        <taxon>Anopheles</taxon>
    </lineage>
</organism>
<dbReference type="AlphaFoldDB" id="A0A182F4F2"/>
<evidence type="ECO:0000256" key="1">
    <source>
        <dbReference type="SAM" id="MobiDB-lite"/>
    </source>
</evidence>
<feature type="region of interest" description="Disordered" evidence="1">
    <location>
        <begin position="33"/>
        <end position="76"/>
    </location>
</feature>
<dbReference type="InterPro" id="IPR024460">
    <property type="entry name" value="Protamine-like"/>
</dbReference>
<accession>A0A182F4F2</accession>
<evidence type="ECO:0000313" key="3">
    <source>
        <dbReference type="Proteomes" id="UP000069272"/>
    </source>
</evidence>
<feature type="region of interest" description="Disordered" evidence="1">
    <location>
        <begin position="143"/>
        <end position="169"/>
    </location>
</feature>
<feature type="compositionally biased region" description="Basic residues" evidence="1">
    <location>
        <begin position="154"/>
        <end position="169"/>
    </location>
</feature>
<name>A0A182F4F2_ANOAL</name>
<dbReference type="VEuPathDB" id="VectorBase:AALB20_032890"/>
<dbReference type="Pfam" id="PF06382">
    <property type="entry name" value="Protamine_like"/>
    <property type="match status" value="1"/>
</dbReference>
<keyword evidence="3" id="KW-1185">Reference proteome</keyword>
<evidence type="ECO:0008006" key="4">
    <source>
        <dbReference type="Google" id="ProtNLM"/>
    </source>
</evidence>
<dbReference type="VEuPathDB" id="VectorBase:AALB001342"/>
<sequence>MDVARRDRAHGPMPAILLTGKLPHRFTTATCRVTKSLSMTPESNNQSSNGTGKMEKAGESSKGRGNGMHNPGRKSRNPYLNFLREFRRQNYHLSAVEVVRRGAAHWRQLTEEQRLPYVRIAFYAPMRPRRCPLCGMRYRMKRAAGAQSSAQKGKLVKSRQMRTPAKKQH</sequence>
<feature type="compositionally biased region" description="Basic and acidic residues" evidence="1">
    <location>
        <begin position="53"/>
        <end position="62"/>
    </location>
</feature>
<dbReference type="GO" id="GO:0035092">
    <property type="term" value="P:sperm DNA condensation"/>
    <property type="evidence" value="ECO:0007669"/>
    <property type="project" value="InterPro"/>
</dbReference>
<dbReference type="CDD" id="cd00084">
    <property type="entry name" value="HMG-box_SF"/>
    <property type="match status" value="1"/>
</dbReference>
<protein>
    <recommendedName>
        <fullName evidence="4">HMG box domain-containing protein</fullName>
    </recommendedName>
</protein>
<dbReference type="SUPFAM" id="SSF47095">
    <property type="entry name" value="HMG-box"/>
    <property type="match status" value="1"/>
</dbReference>
<reference evidence="2 3" key="1">
    <citation type="journal article" date="2017" name="G3 (Bethesda)">
        <title>The Physical Genome Mapping of Anopheles albimanus Corrected Scaffold Misassemblies and Identified Interarm Rearrangements in Genus Anopheles.</title>
        <authorList>
            <person name="Artemov G.N."/>
            <person name="Peery A.N."/>
            <person name="Jiang X."/>
            <person name="Tu Z."/>
            <person name="Stegniy V.N."/>
            <person name="Sharakhova M.V."/>
            <person name="Sharakhov I.V."/>
        </authorList>
    </citation>
    <scope>NUCLEOTIDE SEQUENCE [LARGE SCALE GENOMIC DNA]</scope>
    <source>
        <strain evidence="2 3">ALBI9_A</strain>
    </source>
</reference>
<dbReference type="EnsemblMetazoa" id="AALB001342-RA">
    <property type="protein sequence ID" value="AALB001342-PA"/>
    <property type="gene ID" value="AALB001342"/>
</dbReference>
<dbReference type="Gene3D" id="1.10.30.10">
    <property type="entry name" value="High mobility group box domain"/>
    <property type="match status" value="1"/>
</dbReference>
<reference evidence="2" key="2">
    <citation type="submission" date="2022-08" db="UniProtKB">
        <authorList>
            <consortium name="EnsemblMetazoa"/>
        </authorList>
    </citation>
    <scope>IDENTIFICATION</scope>
    <source>
        <strain evidence="2">STECLA/ALBI9_A</strain>
    </source>
</reference>
<proteinExistence type="predicted"/>